<keyword evidence="1" id="KW-0812">Transmembrane</keyword>
<keyword evidence="1" id="KW-1133">Transmembrane helix</keyword>
<dbReference type="Proteomes" id="UP001082899">
    <property type="component" value="Unassembled WGS sequence"/>
</dbReference>
<keyword evidence="1" id="KW-0472">Membrane</keyword>
<keyword evidence="3" id="KW-1185">Reference proteome</keyword>
<name>A0ABT3ZLQ8_9BURK</name>
<proteinExistence type="predicted"/>
<dbReference type="Pfam" id="PF09480">
    <property type="entry name" value="PrgH"/>
    <property type="match status" value="1"/>
</dbReference>
<dbReference type="EMBL" id="JAPMXC010000001">
    <property type="protein sequence ID" value="MCY0387210.1"/>
    <property type="molecule type" value="Genomic_DNA"/>
</dbReference>
<gene>
    <name evidence="2" type="ORF">OVY01_08185</name>
</gene>
<dbReference type="Gene3D" id="3.30.70.1770">
    <property type="match status" value="1"/>
</dbReference>
<feature type="transmembrane region" description="Helical" evidence="1">
    <location>
        <begin position="186"/>
        <end position="209"/>
    </location>
</feature>
<dbReference type="RefSeq" id="WP_267846967.1">
    <property type="nucleotide sequence ID" value="NZ_JAPMXC010000001.1"/>
</dbReference>
<organism evidence="2 3">
    <name type="scientific">Robbsia betulipollinis</name>
    <dbReference type="NCBI Taxonomy" id="2981849"/>
    <lineage>
        <taxon>Bacteria</taxon>
        <taxon>Pseudomonadati</taxon>
        <taxon>Pseudomonadota</taxon>
        <taxon>Betaproteobacteria</taxon>
        <taxon>Burkholderiales</taxon>
        <taxon>Burkholderiaceae</taxon>
        <taxon>Robbsia</taxon>
    </lineage>
</organism>
<dbReference type="InterPro" id="IPR013387">
    <property type="entry name" value="T3SS_PrgH/EprH"/>
</dbReference>
<evidence type="ECO:0000313" key="2">
    <source>
        <dbReference type="EMBL" id="MCY0387210.1"/>
    </source>
</evidence>
<reference evidence="2" key="1">
    <citation type="submission" date="2022-11" db="EMBL/GenBank/DDBJ databases">
        <title>Robbsia betulipollinis sp. nov., isolated from pollen of birch (Betula pendula).</title>
        <authorList>
            <person name="Shi H."/>
            <person name="Ambika Manirajan B."/>
            <person name="Ratering S."/>
            <person name="Geissler-Plaum R."/>
            <person name="Schnell S."/>
        </authorList>
    </citation>
    <scope>NUCLEOTIDE SEQUENCE</scope>
    <source>
        <strain evidence="2">Bb-Pol-6</strain>
    </source>
</reference>
<dbReference type="Gene3D" id="2.60.200.20">
    <property type="match status" value="1"/>
</dbReference>
<protein>
    <submittedName>
        <fullName evidence="2">PrgH/EprH family type III secretion apparatus protein</fullName>
    </submittedName>
</protein>
<accession>A0ABT3ZLQ8</accession>
<sequence>MHAAWSRMLGERHGMNGVSTDAEAHYELRILFGPMFGVDLLLPREDSIFFVVGPNSTESDELQGTETVVQDAAQFAKNMLFVPHHQSGINFRINFQTGEDDDECRFDVEWIDGGNSVVEGGRLNCVCQFAHIAFAVRLTGMPWSDAVLHFAAGPPAADHTALESHDGSARTAIADAMPTTWTKRRIGALGCVAVSLVALATCIVASMFADQAKLNQLETVFDNGAGKNRLVMKDGKVYVIASTESDEDWNKQIAQRFPLNQRPIVTSVGDLRSQSERVLDEHGVDYFTLLFDKVSEPELILVAHQGEDPDVAKKRIDDATTLLKPVLPFATGLHIREVSLDAVSAMASARLTRIPVTYSRIESGGYVTFFVTGYITDYALSAMSDLVKRFSHDWGHRKVRFGLGLKTTWLDGKSRRVGEDGYVLVDPDHWYFDNVIAGNKETNHEQK</sequence>
<evidence type="ECO:0000256" key="1">
    <source>
        <dbReference type="SAM" id="Phobius"/>
    </source>
</evidence>
<dbReference type="NCBIfam" id="TIGR02554">
    <property type="entry name" value="PrgH"/>
    <property type="match status" value="1"/>
</dbReference>
<dbReference type="InterPro" id="IPR019029">
    <property type="entry name" value="T3SS_PrgH/EprH-like"/>
</dbReference>
<comment type="caution">
    <text evidence="2">The sequence shown here is derived from an EMBL/GenBank/DDBJ whole genome shotgun (WGS) entry which is preliminary data.</text>
</comment>
<evidence type="ECO:0000313" key="3">
    <source>
        <dbReference type="Proteomes" id="UP001082899"/>
    </source>
</evidence>